<reference evidence="1 3" key="1">
    <citation type="submission" date="2015-07" db="EMBL/GenBank/DDBJ databases">
        <title>Fjat-14205 dsm 2895.</title>
        <authorList>
            <person name="Liu B."/>
            <person name="Wang J."/>
            <person name="Zhu Y."/>
            <person name="Liu G."/>
            <person name="Chen Q."/>
            <person name="Chen Z."/>
            <person name="Lan J."/>
            <person name="Che J."/>
            <person name="Ge C."/>
            <person name="Shi H."/>
            <person name="Pan Z."/>
            <person name="Liu X."/>
        </authorList>
    </citation>
    <scope>NUCLEOTIDE SEQUENCE [LARGE SCALE GENOMIC DNA]</scope>
    <source>
        <strain evidence="1 3">DSM 2895</strain>
    </source>
</reference>
<dbReference type="Proteomes" id="UP000037269">
    <property type="component" value="Unassembled WGS sequence"/>
</dbReference>
<dbReference type="EMBL" id="LGUG01000009">
    <property type="protein sequence ID" value="KON90916.1"/>
    <property type="molecule type" value="Genomic_DNA"/>
</dbReference>
<accession>A0A0D1XFB3</accession>
<evidence type="ECO:0000313" key="4">
    <source>
        <dbReference type="Proteomes" id="UP000182836"/>
    </source>
</evidence>
<dbReference type="OrthoDB" id="2879393at2"/>
<evidence type="ECO:0000313" key="2">
    <source>
        <dbReference type="EMBL" id="SDJ91202.1"/>
    </source>
</evidence>
<proteinExistence type="predicted"/>
<dbReference type="AlphaFoldDB" id="A0A0D1XFB3"/>
<evidence type="ECO:0000313" key="3">
    <source>
        <dbReference type="Proteomes" id="UP000037269"/>
    </source>
</evidence>
<dbReference type="GeneID" id="42309051"/>
<name>A0A0D1XFB3_ANEMI</name>
<gene>
    <name evidence="1" type="ORF">AF333_28385</name>
    <name evidence="2" type="ORF">SAMN04487909_13224</name>
</gene>
<dbReference type="STRING" id="47500.AF333_28385"/>
<keyword evidence="3" id="KW-1185">Reference proteome</keyword>
<dbReference type="PATRIC" id="fig|47500.8.peg.2212"/>
<dbReference type="Proteomes" id="UP000182836">
    <property type="component" value="Unassembled WGS sequence"/>
</dbReference>
<evidence type="ECO:0000313" key="1">
    <source>
        <dbReference type="EMBL" id="KON90916.1"/>
    </source>
</evidence>
<sequence>MQKISLALFIALLIIYTGACSQKSVVQKITQFRGEGKEWSATYIYDPELYNDKKVNWIELTYKGSDMPELEDIDIQLKTRDIIATGNVGDMETKRISKKMIAFLVGTMNNQTYQNDTYRLKITCNGKQEEVLYLRTKE</sequence>
<dbReference type="EMBL" id="FNED01000032">
    <property type="protein sequence ID" value="SDJ91202.1"/>
    <property type="molecule type" value="Genomic_DNA"/>
</dbReference>
<dbReference type="RefSeq" id="WP_043067197.1">
    <property type="nucleotide sequence ID" value="NZ_BJOA01000136.1"/>
</dbReference>
<protein>
    <submittedName>
        <fullName evidence="1">Uncharacterized protein</fullName>
    </submittedName>
</protein>
<organism evidence="1 3">
    <name type="scientific">Aneurinibacillus migulanus</name>
    <name type="common">Bacillus migulanus</name>
    <dbReference type="NCBI Taxonomy" id="47500"/>
    <lineage>
        <taxon>Bacteria</taxon>
        <taxon>Bacillati</taxon>
        <taxon>Bacillota</taxon>
        <taxon>Bacilli</taxon>
        <taxon>Bacillales</taxon>
        <taxon>Paenibacillaceae</taxon>
        <taxon>Aneurinibacillus group</taxon>
        <taxon>Aneurinibacillus</taxon>
    </lineage>
</organism>
<reference evidence="2 4" key="2">
    <citation type="submission" date="2016-10" db="EMBL/GenBank/DDBJ databases">
        <authorList>
            <person name="de Groot N.N."/>
        </authorList>
    </citation>
    <scope>NUCLEOTIDE SEQUENCE [LARGE SCALE GENOMIC DNA]</scope>
    <source>
        <strain evidence="2 4">DSM 2895</strain>
    </source>
</reference>